<comment type="caution">
    <text evidence="2">The sequence shown here is derived from an EMBL/GenBank/DDBJ whole genome shotgun (WGS) entry which is preliminary data.</text>
</comment>
<dbReference type="AlphaFoldDB" id="A0AAD7UN65"/>
<evidence type="ECO:0000313" key="2">
    <source>
        <dbReference type="EMBL" id="KAJ8612930.1"/>
    </source>
</evidence>
<dbReference type="EMBL" id="JAQMWT010000038">
    <property type="protein sequence ID" value="KAJ8612930.1"/>
    <property type="molecule type" value="Genomic_DNA"/>
</dbReference>
<keyword evidence="1" id="KW-0472">Membrane</keyword>
<dbReference type="NCBIfam" id="TIGR01571">
    <property type="entry name" value="A_thal_Cys_rich"/>
    <property type="match status" value="1"/>
</dbReference>
<dbReference type="InterPro" id="IPR006461">
    <property type="entry name" value="PLAC_motif_containing"/>
</dbReference>
<evidence type="ECO:0000313" key="3">
    <source>
        <dbReference type="Proteomes" id="UP001230188"/>
    </source>
</evidence>
<proteinExistence type="predicted"/>
<dbReference type="Proteomes" id="UP001230188">
    <property type="component" value="Unassembled WGS sequence"/>
</dbReference>
<dbReference type="Pfam" id="PF04749">
    <property type="entry name" value="PLAC8"/>
    <property type="match status" value="1"/>
</dbReference>
<reference evidence="2" key="1">
    <citation type="submission" date="2023-01" db="EMBL/GenBank/DDBJ databases">
        <title>Metagenome sequencing of chrysophaentin producing Chrysophaeum taylorii.</title>
        <authorList>
            <person name="Davison J."/>
            <person name="Bewley C."/>
        </authorList>
    </citation>
    <scope>NUCLEOTIDE SEQUENCE</scope>
    <source>
        <strain evidence="2">NIES-1699</strain>
    </source>
</reference>
<name>A0AAD7UN65_9STRA</name>
<sequence>MAAHHHKYERVETSDSKAFYQTTPSLTSQQQPSLTANQLSHLAEYDELNTFRDGVFECTENVYPSCICSFCCPYVHLGQLASKLQLCPCWVIPALLFVVFFIMLRFDSPWTEAAYFGVWASAIFIVRHQVRKFFRPNPGLLGDFSSLPGHLDDFCLGLWCGCCAIAQLSRHLGNYKLHGSSCARPNVEDHDDLV</sequence>
<accession>A0AAD7UN65</accession>
<feature type="transmembrane region" description="Helical" evidence="1">
    <location>
        <begin position="110"/>
        <end position="126"/>
    </location>
</feature>
<feature type="transmembrane region" description="Helical" evidence="1">
    <location>
        <begin position="86"/>
        <end position="104"/>
    </location>
</feature>
<keyword evidence="1" id="KW-0812">Transmembrane</keyword>
<keyword evidence="1" id="KW-1133">Transmembrane helix</keyword>
<protein>
    <submittedName>
        <fullName evidence="2">Uncharacterized protein</fullName>
    </submittedName>
</protein>
<evidence type="ECO:0000256" key="1">
    <source>
        <dbReference type="SAM" id="Phobius"/>
    </source>
</evidence>
<organism evidence="2 3">
    <name type="scientific">Chrysophaeum taylorii</name>
    <dbReference type="NCBI Taxonomy" id="2483200"/>
    <lineage>
        <taxon>Eukaryota</taxon>
        <taxon>Sar</taxon>
        <taxon>Stramenopiles</taxon>
        <taxon>Ochrophyta</taxon>
        <taxon>Pelagophyceae</taxon>
        <taxon>Pelagomonadales</taxon>
        <taxon>Pelagomonadaceae</taxon>
        <taxon>Chrysophaeum</taxon>
    </lineage>
</organism>
<keyword evidence="3" id="KW-1185">Reference proteome</keyword>
<gene>
    <name evidence="2" type="ORF">CTAYLR_006176</name>
</gene>